<reference evidence="7 8" key="1">
    <citation type="journal article" date="2021" name="BMC Biol.">
        <title>Horizontally acquired antibacterial genes associated with adaptive radiation of ladybird beetles.</title>
        <authorList>
            <person name="Li H.S."/>
            <person name="Tang X.F."/>
            <person name="Huang Y.H."/>
            <person name="Xu Z.Y."/>
            <person name="Chen M.L."/>
            <person name="Du X.Y."/>
            <person name="Qiu B.Y."/>
            <person name="Chen P.T."/>
            <person name="Zhang W."/>
            <person name="Slipinski A."/>
            <person name="Escalona H.E."/>
            <person name="Waterhouse R.M."/>
            <person name="Zwick A."/>
            <person name="Pang H."/>
        </authorList>
    </citation>
    <scope>NUCLEOTIDE SEQUENCE [LARGE SCALE GENOMIC DNA]</scope>
    <source>
        <strain evidence="7">SYSU2018</strain>
    </source>
</reference>
<evidence type="ECO:0000256" key="5">
    <source>
        <dbReference type="ARBA" id="ARBA00040503"/>
    </source>
</evidence>
<feature type="compositionally biased region" description="Basic and acidic residues" evidence="6">
    <location>
        <begin position="305"/>
        <end position="317"/>
    </location>
</feature>
<keyword evidence="4" id="KW-0143">Chaperone</keyword>
<feature type="region of interest" description="Disordered" evidence="6">
    <location>
        <begin position="289"/>
        <end position="355"/>
    </location>
</feature>
<feature type="compositionally biased region" description="Basic and acidic residues" evidence="6">
    <location>
        <begin position="289"/>
        <end position="298"/>
    </location>
</feature>
<dbReference type="EMBL" id="JABFTP020000001">
    <property type="protein sequence ID" value="KAL3265420.1"/>
    <property type="molecule type" value="Genomic_DNA"/>
</dbReference>
<evidence type="ECO:0000256" key="3">
    <source>
        <dbReference type="ARBA" id="ARBA00022840"/>
    </source>
</evidence>
<keyword evidence="8" id="KW-1185">Reference proteome</keyword>
<dbReference type="InterPro" id="IPR013126">
    <property type="entry name" value="Hsp_70_fam"/>
</dbReference>
<evidence type="ECO:0000256" key="6">
    <source>
        <dbReference type="SAM" id="MobiDB-lite"/>
    </source>
</evidence>
<name>A0ABD2MGD4_9CUCU</name>
<dbReference type="GO" id="GO:0005524">
    <property type="term" value="F:ATP binding"/>
    <property type="evidence" value="ECO:0007669"/>
    <property type="project" value="UniProtKB-KW"/>
</dbReference>
<keyword evidence="2" id="KW-0547">Nucleotide-binding</keyword>
<organism evidence="7 8">
    <name type="scientific">Cryptolaemus montrouzieri</name>
    <dbReference type="NCBI Taxonomy" id="559131"/>
    <lineage>
        <taxon>Eukaryota</taxon>
        <taxon>Metazoa</taxon>
        <taxon>Ecdysozoa</taxon>
        <taxon>Arthropoda</taxon>
        <taxon>Hexapoda</taxon>
        <taxon>Insecta</taxon>
        <taxon>Pterygota</taxon>
        <taxon>Neoptera</taxon>
        <taxon>Endopterygota</taxon>
        <taxon>Coleoptera</taxon>
        <taxon>Polyphaga</taxon>
        <taxon>Cucujiformia</taxon>
        <taxon>Coccinelloidea</taxon>
        <taxon>Coccinellidae</taxon>
        <taxon>Scymninae</taxon>
        <taxon>Scymnini</taxon>
        <taxon>Cryptolaemus</taxon>
    </lineage>
</organism>
<dbReference type="AlphaFoldDB" id="A0ABD2MGD4"/>
<evidence type="ECO:0000256" key="4">
    <source>
        <dbReference type="ARBA" id="ARBA00023186"/>
    </source>
</evidence>
<feature type="compositionally biased region" description="Basic and acidic residues" evidence="6">
    <location>
        <begin position="326"/>
        <end position="355"/>
    </location>
</feature>
<evidence type="ECO:0000256" key="1">
    <source>
        <dbReference type="ARBA" id="ARBA00007381"/>
    </source>
</evidence>
<dbReference type="Gene3D" id="1.20.1270.10">
    <property type="match status" value="1"/>
</dbReference>
<dbReference type="Proteomes" id="UP001516400">
    <property type="component" value="Unassembled WGS sequence"/>
</dbReference>
<feature type="region of interest" description="Disordered" evidence="6">
    <location>
        <begin position="42"/>
        <end position="104"/>
    </location>
</feature>
<evidence type="ECO:0000313" key="7">
    <source>
        <dbReference type="EMBL" id="KAL3265420.1"/>
    </source>
</evidence>
<dbReference type="PANTHER" id="PTHR45639">
    <property type="entry name" value="HSC70CB, ISOFORM G-RELATED"/>
    <property type="match status" value="1"/>
</dbReference>
<accession>A0ABD2MGD4</accession>
<protein>
    <recommendedName>
        <fullName evidence="5">Hypoxia up-regulated protein 1</fullName>
    </recommendedName>
</protein>
<proteinExistence type="inferred from homology"/>
<comment type="caution">
    <text evidence="7">The sequence shown here is derived from an EMBL/GenBank/DDBJ whole genome shotgun (WGS) entry which is preliminary data.</text>
</comment>
<sequence length="355" mass="40569">MDESGILNLVNVEFDVEKTVMGQEEEGTFSKLGSTISKLFGGEYKTDEKQGDEQPSEEQITKDAANNTQQNESAKDTKKEGTPAVNETVEMKNDTSKGKPMKPKVVTIKEPIKGSEKVLTIPSLTMEQFSQFQKKLKKLDDVEKEAVLSDWLYEDGSDADAETYEKKLDSLKTETNPLFARVWEHHERPEALSALNSMLNHSNHFLNSAKNLTAGVDPDKDVFTDKEIESLEKIIQETEEWADKTIKSQNKLKKYEPVVLTVKSITDKMGVLDREVKYLVNKLRLWKPKKEETTDKPKNQRKRKEKEDVKEEVKLESDSETNETVTIKDEERTENVSESEKQEANEDKDPPHNEL</sequence>
<dbReference type="PANTHER" id="PTHR45639:SF3">
    <property type="entry name" value="HYPOXIA UP-REGULATED PROTEIN 1"/>
    <property type="match status" value="1"/>
</dbReference>
<gene>
    <name evidence="7" type="ORF">HHI36_009624</name>
</gene>
<dbReference type="InterPro" id="IPR029048">
    <property type="entry name" value="HSP70_C_sf"/>
</dbReference>
<dbReference type="SUPFAM" id="SSF100934">
    <property type="entry name" value="Heat shock protein 70kD (HSP70), C-terminal subdomain"/>
    <property type="match status" value="1"/>
</dbReference>
<evidence type="ECO:0000256" key="2">
    <source>
        <dbReference type="ARBA" id="ARBA00022741"/>
    </source>
</evidence>
<comment type="similarity">
    <text evidence="1">Belongs to the heat shock protein 70 family.</text>
</comment>
<keyword evidence="3" id="KW-0067">ATP-binding</keyword>
<evidence type="ECO:0000313" key="8">
    <source>
        <dbReference type="Proteomes" id="UP001516400"/>
    </source>
</evidence>